<name>A0A5C7FAC9_9BACI</name>
<dbReference type="RefSeq" id="WP_147804801.1">
    <property type="nucleotide sequence ID" value="NZ_CP144914.1"/>
</dbReference>
<dbReference type="AlphaFoldDB" id="A0A5C7FAC9"/>
<dbReference type="OrthoDB" id="2449131at2"/>
<accession>A0A5C7FAC9</accession>
<evidence type="ECO:0000313" key="1">
    <source>
        <dbReference type="EMBL" id="WWD81460.1"/>
    </source>
</evidence>
<reference evidence="1 2" key="1">
    <citation type="submission" date="2024-01" db="EMBL/GenBank/DDBJ databases">
        <title>Complete Genome Sequence of Alkalicoccus halolimnae BZ-SZ-XJ29T, a Moderately Halophilic Bacterium Isolated from a Salt Lake.</title>
        <authorList>
            <person name="Zhao B."/>
        </authorList>
    </citation>
    <scope>NUCLEOTIDE SEQUENCE [LARGE SCALE GENOMIC DNA]</scope>
    <source>
        <strain evidence="1 2">BZ-SZ-XJ29</strain>
    </source>
</reference>
<evidence type="ECO:0000313" key="2">
    <source>
        <dbReference type="Proteomes" id="UP000321816"/>
    </source>
</evidence>
<protein>
    <recommendedName>
        <fullName evidence="3">DUF3939 domain-containing protein</fullName>
    </recommendedName>
</protein>
<sequence>MRIKPLIFAAVSVLLLSGCLYPQEERSRDSGPNQEQLERVQTAVTQFHQNTGVLPIATREADTPIFRKYPVQFTQLIPTYLSEPPGNSFENGGTYQYVLINVEEMPEVKLIDLTTVRKIQELETRLFTYRSTNDYAPVEEVIGNELLKLDYEALGYEEEPVVDSPFHPDHLLPLLYTTDGDVVIDYSLDIRHYMEEYGMGEYEEGDDLRWLLVDEAPFVPAYSLPQTVENGEIHFIKEEN</sequence>
<keyword evidence="2" id="KW-1185">Reference proteome</keyword>
<dbReference type="EMBL" id="CP144914">
    <property type="protein sequence ID" value="WWD81460.1"/>
    <property type="molecule type" value="Genomic_DNA"/>
</dbReference>
<organism evidence="1 2">
    <name type="scientific">Alkalicoccus halolimnae</name>
    <dbReference type="NCBI Taxonomy" id="1667239"/>
    <lineage>
        <taxon>Bacteria</taxon>
        <taxon>Bacillati</taxon>
        <taxon>Bacillota</taxon>
        <taxon>Bacilli</taxon>
        <taxon>Bacillales</taxon>
        <taxon>Bacillaceae</taxon>
        <taxon>Alkalicoccus</taxon>
    </lineage>
</organism>
<evidence type="ECO:0008006" key="3">
    <source>
        <dbReference type="Google" id="ProtNLM"/>
    </source>
</evidence>
<dbReference type="Proteomes" id="UP000321816">
    <property type="component" value="Chromosome"/>
</dbReference>
<proteinExistence type="predicted"/>
<dbReference type="KEGG" id="ahal:FTX54_007955"/>
<dbReference type="PROSITE" id="PS51257">
    <property type="entry name" value="PROKAR_LIPOPROTEIN"/>
    <property type="match status" value="1"/>
</dbReference>
<gene>
    <name evidence="1" type="ORF">FTX54_007955</name>
</gene>